<name>A0AA97F8H6_9SPHN</name>
<gene>
    <name evidence="2" type="ORF">RB602_04220</name>
</gene>
<feature type="transmembrane region" description="Helical" evidence="1">
    <location>
        <begin position="64"/>
        <end position="88"/>
    </location>
</feature>
<dbReference type="Pfam" id="PF11188">
    <property type="entry name" value="DUF2975"/>
    <property type="match status" value="1"/>
</dbReference>
<organism evidence="2 3">
    <name type="scientific">Alterisphingorhabdus coralli</name>
    <dbReference type="NCBI Taxonomy" id="3071408"/>
    <lineage>
        <taxon>Bacteria</taxon>
        <taxon>Pseudomonadati</taxon>
        <taxon>Pseudomonadota</taxon>
        <taxon>Alphaproteobacteria</taxon>
        <taxon>Sphingomonadales</taxon>
        <taxon>Sphingomonadaceae</taxon>
        <taxon>Alterisphingorhabdus (ex Yan et al. 2024)</taxon>
    </lineage>
</organism>
<dbReference type="RefSeq" id="WP_317083239.1">
    <property type="nucleotide sequence ID" value="NZ_CP136594.1"/>
</dbReference>
<keyword evidence="3" id="KW-1185">Reference proteome</keyword>
<evidence type="ECO:0000256" key="1">
    <source>
        <dbReference type="SAM" id="Phobius"/>
    </source>
</evidence>
<reference evidence="2 3" key="1">
    <citation type="submission" date="2023-10" db="EMBL/GenBank/DDBJ databases">
        <title>Complete genome sequence of a Sphingomonadaceae bacterium.</title>
        <authorList>
            <person name="Yan C."/>
        </authorList>
    </citation>
    <scope>NUCLEOTIDE SEQUENCE [LARGE SCALE GENOMIC DNA]</scope>
    <source>
        <strain evidence="2 3">SCSIO 66989</strain>
    </source>
</reference>
<sequence length="189" mass="20354">MSISEHEIIKNDAVLKIARVIIIFAQWVTIFAGIAIVLAIPFLFIFSGPMLEGLAEVFVNKPDILLISAIAGFMAAGVFTLILAYFFIQRLRMIVESVSEGDPFIPVNAVRLRGMGLAILAIQALSFFGQFIFAGVIAAYGGVQASADVDFEINAEIPLQGILLGLLLIVLARVFDHGAAMRSDLEGTV</sequence>
<dbReference type="KEGG" id="acoa:RB602_04220"/>
<keyword evidence="1" id="KW-0812">Transmembrane</keyword>
<dbReference type="InterPro" id="IPR021354">
    <property type="entry name" value="DUF2975"/>
</dbReference>
<evidence type="ECO:0000313" key="2">
    <source>
        <dbReference type="EMBL" id="WOE75928.1"/>
    </source>
</evidence>
<accession>A0AA97F8H6</accession>
<keyword evidence="1" id="KW-1133">Transmembrane helix</keyword>
<proteinExistence type="predicted"/>
<keyword evidence="1" id="KW-0472">Membrane</keyword>
<feature type="transmembrane region" description="Helical" evidence="1">
    <location>
        <begin position="20"/>
        <end position="44"/>
    </location>
</feature>
<protein>
    <submittedName>
        <fullName evidence="2">DUF2975 domain-containing protein</fullName>
    </submittedName>
</protein>
<dbReference type="EMBL" id="CP136594">
    <property type="protein sequence ID" value="WOE75928.1"/>
    <property type="molecule type" value="Genomic_DNA"/>
</dbReference>
<evidence type="ECO:0000313" key="3">
    <source>
        <dbReference type="Proteomes" id="UP001302429"/>
    </source>
</evidence>
<feature type="transmembrane region" description="Helical" evidence="1">
    <location>
        <begin position="117"/>
        <end position="137"/>
    </location>
</feature>
<dbReference type="AlphaFoldDB" id="A0AA97F8H6"/>
<feature type="transmembrane region" description="Helical" evidence="1">
    <location>
        <begin position="157"/>
        <end position="175"/>
    </location>
</feature>
<dbReference type="Proteomes" id="UP001302429">
    <property type="component" value="Chromosome"/>
</dbReference>